<accession>A0A7M1QW69</accession>
<dbReference type="SUPFAM" id="SSF53335">
    <property type="entry name" value="S-adenosyl-L-methionine-dependent methyltransferases"/>
    <property type="match status" value="1"/>
</dbReference>
<dbReference type="GO" id="GO:0006596">
    <property type="term" value="P:polyamine biosynthetic process"/>
    <property type="evidence" value="ECO:0007669"/>
    <property type="project" value="UniProtKB-KW"/>
</dbReference>
<name>A0A7M1QW69_9ACTO</name>
<feature type="region of interest" description="Disordered" evidence="2">
    <location>
        <begin position="264"/>
        <end position="285"/>
    </location>
</feature>
<evidence type="ECO:0000256" key="2">
    <source>
        <dbReference type="SAM" id="MobiDB-lite"/>
    </source>
</evidence>
<dbReference type="CDD" id="cd02440">
    <property type="entry name" value="AdoMet_MTases"/>
    <property type="match status" value="1"/>
</dbReference>
<proteinExistence type="predicted"/>
<gene>
    <name evidence="3" type="ORF">INS88_03885</name>
</gene>
<dbReference type="NCBIfam" id="NF037959">
    <property type="entry name" value="MFS_SpdSyn"/>
    <property type="match status" value="1"/>
</dbReference>
<protein>
    <submittedName>
        <fullName evidence="3">Fused MFS/spermidine synthase</fullName>
    </submittedName>
</protein>
<keyword evidence="4" id="KW-1185">Reference proteome</keyword>
<reference evidence="3 4" key="1">
    <citation type="submission" date="2020-10" db="EMBL/GenBank/DDBJ databases">
        <title>Trueperella pecoris sp. nov. isolated from bovine and porcine specimens.</title>
        <authorList>
            <person name="Schoenecker L."/>
            <person name="Schnydrig P."/>
            <person name="Brodard I."/>
            <person name="Thomann A."/>
            <person name="Hemphill A."/>
            <person name="Rodriguez-Campos S."/>
            <person name="Perreten V."/>
            <person name="Jores J."/>
            <person name="Kittl S."/>
        </authorList>
    </citation>
    <scope>NUCLEOTIDE SEQUENCE [LARGE SCALE GENOMIC DNA]</scope>
    <source>
        <strain evidence="3 4">15A0121</strain>
    </source>
</reference>
<dbReference type="AlphaFoldDB" id="A0A7M1QW69"/>
<keyword evidence="1" id="KW-0620">Polyamine biosynthesis</keyword>
<organism evidence="3 4">
    <name type="scientific">Trueperella pecoris</name>
    <dbReference type="NCBI Taxonomy" id="2733571"/>
    <lineage>
        <taxon>Bacteria</taxon>
        <taxon>Bacillati</taxon>
        <taxon>Actinomycetota</taxon>
        <taxon>Actinomycetes</taxon>
        <taxon>Actinomycetales</taxon>
        <taxon>Actinomycetaceae</taxon>
        <taxon>Trueperella</taxon>
    </lineage>
</organism>
<evidence type="ECO:0000313" key="4">
    <source>
        <dbReference type="Proteomes" id="UP000595053"/>
    </source>
</evidence>
<accession>A0A8A5U785</accession>
<feature type="compositionally biased region" description="Basic and acidic residues" evidence="2">
    <location>
        <begin position="275"/>
        <end position="285"/>
    </location>
</feature>
<dbReference type="RefSeq" id="WP_193325956.1">
    <property type="nucleotide sequence ID" value="NZ_CP053291.1"/>
</dbReference>
<dbReference type="PANTHER" id="PTHR43317">
    <property type="entry name" value="THERMOSPERMINE SYNTHASE ACAULIS5"/>
    <property type="match status" value="1"/>
</dbReference>
<evidence type="ECO:0000256" key="1">
    <source>
        <dbReference type="ARBA" id="ARBA00023115"/>
    </source>
</evidence>
<dbReference type="InterPro" id="IPR029063">
    <property type="entry name" value="SAM-dependent_MTases_sf"/>
</dbReference>
<dbReference type="Gene3D" id="3.40.50.150">
    <property type="entry name" value="Vaccinia Virus protein VP39"/>
    <property type="match status" value="1"/>
</dbReference>
<sequence length="285" mass="30788">MPRKSKASPTRVQTAMSTIDLVERDGLLTLYVDGVESSALALDDPTHLEFEYMQHIQIALDSLFPAGSAIRALHLGGAGCALARAIDALRPGSRQLAIEIDAELAAQVRHWIDLPPAPRLRIRAEDARLTLETNKGSWHLIVRDAFASGRIPRHLATVEAHARAARLLTDDGLFALNIAGEAGLAPVYREVRALRESFAHIAAIADPAIVKGRRFGNVILLASQRPIPLESISRAVRRLPLPTVALGQAPLEERAVGAQLIHDADVGWPPQPGAVDERSRHSAPA</sequence>
<dbReference type="PANTHER" id="PTHR43317:SF1">
    <property type="entry name" value="THERMOSPERMINE SYNTHASE ACAULIS5"/>
    <property type="match status" value="1"/>
</dbReference>
<dbReference type="Proteomes" id="UP000595053">
    <property type="component" value="Chromosome"/>
</dbReference>
<evidence type="ECO:0000313" key="3">
    <source>
        <dbReference type="EMBL" id="QOR46352.1"/>
    </source>
</evidence>
<dbReference type="EMBL" id="CP063213">
    <property type="protein sequence ID" value="QOR46352.1"/>
    <property type="molecule type" value="Genomic_DNA"/>
</dbReference>